<reference evidence="1 2" key="2">
    <citation type="journal article" date="2022" name="Mol. Ecol. Resour.">
        <title>The genomes of chicory, endive, great burdock and yacon provide insights into Asteraceae paleo-polyploidization history and plant inulin production.</title>
        <authorList>
            <person name="Fan W."/>
            <person name="Wang S."/>
            <person name="Wang H."/>
            <person name="Wang A."/>
            <person name="Jiang F."/>
            <person name="Liu H."/>
            <person name="Zhao H."/>
            <person name="Xu D."/>
            <person name="Zhang Y."/>
        </authorList>
    </citation>
    <scope>NUCLEOTIDE SEQUENCE [LARGE SCALE GENOMIC DNA]</scope>
    <source>
        <strain evidence="2">cv. Niubang</strain>
    </source>
</reference>
<sequence>MAKRSNKRSPQQNKDQAGCMSGLISIFDFRHGRTTRRLLSDRLIPKNTVASTYPTSEVNLLTSSEERHASIENGSESEKPALDVVKTSVKELMEEEMVIEQASTNQTDGDEVELFDPEHGSHEKNHKHTEKTLNKAFENLDIAVSCQDSSQKVSQFSDLEALMKEILMIYQRRNDRQSDLDVGRNWTFSIVEEKLSAAVEVFMNEKLSNGDHEKTRRSKDFIDTFQMLSSNKELFLKLLQDQNPDTNANEDQKSMARSSSLENEPSNPRPDAPATRKHKNFFRRRSKSHESISLKGDDSPLHSNRIVILKPNSLDNQMKMENNDRNERISSHFSFMEIKKRLKNVMGKEQKEQRKPGFSEKTVVEGSSGWSSPNRDHFYTERFAKRIDRVSKLREPETEQNEKDENGDSSRQISSIYVEAKKHLSEMLSGDDEDVKLMIESLPKALGKILSFPEYDSISPGSSPRKENDHGFVTEKTRLSSCGDFLMDDKSHPCASSIDLEDELRVSDEVNHDVLVGGIPATTMEDMSLEGGLRIEKTGNQEEVEILDVPCEPCSSLETVDDDRNGEIVEISDEERSPQCLKSDSLEENEFSSPMGSSLAKKIEEPESNASDKSERPSPISVLEPLFSDNDEISPASTISRPVEAAIQPLCIRFEDQETCSRICSENEESAFEYVEAVLLASDLNWDEFEKRWLSSVQILDSSLFDDVEIFSSRPSHDQRLLFDSTNEILKQVCDHYLNFYLQLSFIKQNVQPVPKGENLINEVWERIELHLKNNYPLSLDRLVKKDLGISKTWMDLRSNSREIVFEIDERIFEDVMDDTLVSLVNDCIHDES</sequence>
<accession>A0ACB8Z6P1</accession>
<evidence type="ECO:0000313" key="1">
    <source>
        <dbReference type="EMBL" id="KAI3693381.1"/>
    </source>
</evidence>
<name>A0ACB8Z6P1_ARCLA</name>
<keyword evidence="2" id="KW-1185">Reference proteome</keyword>
<organism evidence="1 2">
    <name type="scientific">Arctium lappa</name>
    <name type="common">Greater burdock</name>
    <name type="synonym">Lappa major</name>
    <dbReference type="NCBI Taxonomy" id="4217"/>
    <lineage>
        <taxon>Eukaryota</taxon>
        <taxon>Viridiplantae</taxon>
        <taxon>Streptophyta</taxon>
        <taxon>Embryophyta</taxon>
        <taxon>Tracheophyta</taxon>
        <taxon>Spermatophyta</taxon>
        <taxon>Magnoliopsida</taxon>
        <taxon>eudicotyledons</taxon>
        <taxon>Gunneridae</taxon>
        <taxon>Pentapetalae</taxon>
        <taxon>asterids</taxon>
        <taxon>campanulids</taxon>
        <taxon>Asterales</taxon>
        <taxon>Asteraceae</taxon>
        <taxon>Carduoideae</taxon>
        <taxon>Cardueae</taxon>
        <taxon>Arctiinae</taxon>
        <taxon>Arctium</taxon>
    </lineage>
</organism>
<protein>
    <submittedName>
        <fullName evidence="1">Uncharacterized protein</fullName>
    </submittedName>
</protein>
<proteinExistence type="predicted"/>
<comment type="caution">
    <text evidence="1">The sequence shown here is derived from an EMBL/GenBank/DDBJ whole genome shotgun (WGS) entry which is preliminary data.</text>
</comment>
<dbReference type="Proteomes" id="UP001055879">
    <property type="component" value="Linkage Group LG11"/>
</dbReference>
<dbReference type="EMBL" id="CM042057">
    <property type="protein sequence ID" value="KAI3693381.1"/>
    <property type="molecule type" value="Genomic_DNA"/>
</dbReference>
<reference evidence="2" key="1">
    <citation type="journal article" date="2022" name="Mol. Ecol. Resour.">
        <title>The genomes of chicory, endive, great burdock and yacon provide insights into Asteraceae palaeo-polyploidization history and plant inulin production.</title>
        <authorList>
            <person name="Fan W."/>
            <person name="Wang S."/>
            <person name="Wang H."/>
            <person name="Wang A."/>
            <person name="Jiang F."/>
            <person name="Liu H."/>
            <person name="Zhao H."/>
            <person name="Xu D."/>
            <person name="Zhang Y."/>
        </authorList>
    </citation>
    <scope>NUCLEOTIDE SEQUENCE [LARGE SCALE GENOMIC DNA]</scope>
    <source>
        <strain evidence="2">cv. Niubang</strain>
    </source>
</reference>
<gene>
    <name evidence="1" type="ORF">L6452_33216</name>
</gene>
<evidence type="ECO:0000313" key="2">
    <source>
        <dbReference type="Proteomes" id="UP001055879"/>
    </source>
</evidence>